<dbReference type="SMART" id="SM00860">
    <property type="entry name" value="SMI1_KNR4"/>
    <property type="match status" value="1"/>
</dbReference>
<comment type="caution">
    <text evidence="2">The sequence shown here is derived from an EMBL/GenBank/DDBJ whole genome shotgun (WGS) entry which is preliminary data.</text>
</comment>
<gene>
    <name evidence="2" type="ORF">GCM10010218_27500</name>
</gene>
<dbReference type="RefSeq" id="WP_190129791.1">
    <property type="nucleotide sequence ID" value="NZ_BNBD01000004.1"/>
</dbReference>
<organism evidence="2 3">
    <name type="scientific">Streptomyces mashuensis</name>
    <dbReference type="NCBI Taxonomy" id="33904"/>
    <lineage>
        <taxon>Bacteria</taxon>
        <taxon>Bacillati</taxon>
        <taxon>Actinomycetota</taxon>
        <taxon>Actinomycetes</taxon>
        <taxon>Kitasatosporales</taxon>
        <taxon>Streptomycetaceae</taxon>
        <taxon>Streptomyces</taxon>
    </lineage>
</organism>
<name>A0A919EDF5_9ACTN</name>
<protein>
    <submittedName>
        <fullName evidence="2">SMI1/KNR4 family protein</fullName>
    </submittedName>
</protein>
<dbReference type="InterPro" id="IPR037883">
    <property type="entry name" value="Knr4/Smi1-like_sf"/>
</dbReference>
<dbReference type="InterPro" id="IPR018958">
    <property type="entry name" value="Knr4/Smi1-like_dom"/>
</dbReference>
<dbReference type="Proteomes" id="UP000638313">
    <property type="component" value="Unassembled WGS sequence"/>
</dbReference>
<dbReference type="AlphaFoldDB" id="A0A919EDF5"/>
<dbReference type="Gene3D" id="3.40.1580.10">
    <property type="entry name" value="SMI1/KNR4-like"/>
    <property type="match status" value="1"/>
</dbReference>
<evidence type="ECO:0000313" key="3">
    <source>
        <dbReference type="Proteomes" id="UP000638313"/>
    </source>
</evidence>
<dbReference type="EMBL" id="BNBD01000004">
    <property type="protein sequence ID" value="GHF44583.1"/>
    <property type="molecule type" value="Genomic_DNA"/>
</dbReference>
<evidence type="ECO:0000313" key="2">
    <source>
        <dbReference type="EMBL" id="GHF44583.1"/>
    </source>
</evidence>
<dbReference type="Pfam" id="PF09346">
    <property type="entry name" value="SMI1_KNR4"/>
    <property type="match status" value="1"/>
</dbReference>
<dbReference type="SUPFAM" id="SSF160631">
    <property type="entry name" value="SMI1/KNR4-like"/>
    <property type="match status" value="1"/>
</dbReference>
<proteinExistence type="predicted"/>
<accession>A0A919EDF5</accession>
<reference evidence="2" key="2">
    <citation type="submission" date="2020-09" db="EMBL/GenBank/DDBJ databases">
        <authorList>
            <person name="Sun Q."/>
            <person name="Ohkuma M."/>
        </authorList>
    </citation>
    <scope>NUCLEOTIDE SEQUENCE</scope>
    <source>
        <strain evidence="2">JCM 4059</strain>
    </source>
</reference>
<reference evidence="2" key="1">
    <citation type="journal article" date="2014" name="Int. J. Syst. Evol. Microbiol.">
        <title>Complete genome sequence of Corynebacterium casei LMG S-19264T (=DSM 44701T), isolated from a smear-ripened cheese.</title>
        <authorList>
            <consortium name="US DOE Joint Genome Institute (JGI-PGF)"/>
            <person name="Walter F."/>
            <person name="Albersmeier A."/>
            <person name="Kalinowski J."/>
            <person name="Ruckert C."/>
        </authorList>
    </citation>
    <scope>NUCLEOTIDE SEQUENCE</scope>
    <source>
        <strain evidence="2">JCM 4059</strain>
    </source>
</reference>
<evidence type="ECO:0000259" key="1">
    <source>
        <dbReference type="SMART" id="SM00860"/>
    </source>
</evidence>
<feature type="domain" description="Knr4/Smi1-like" evidence="1">
    <location>
        <begin position="37"/>
        <end position="161"/>
    </location>
</feature>
<keyword evidence="3" id="KW-1185">Reference proteome</keyword>
<sequence>MTDTNAETGTRAGERPDVVARVAVRARADRGDALRAPVSARELAAVEAELGLALPPLLARLYREVGNGGYGPGYQLLPLTGDGRTLVSAYRDELSDAACTDDPHWPAGVLPLLDWGCGMYAAVDCHSATGTVLLYEPNDAHDDWADAWYVDAGSLEEWLETWLAGKGWYEEDAYEAPGEEGPQEPCPWTEAKARLAGAEPGR</sequence>